<organism evidence="2 3">
    <name type="scientific">Cupriavidus oxalaticus</name>
    <dbReference type="NCBI Taxonomy" id="96344"/>
    <lineage>
        <taxon>Bacteria</taxon>
        <taxon>Pseudomonadati</taxon>
        <taxon>Pseudomonadota</taxon>
        <taxon>Betaproteobacteria</taxon>
        <taxon>Burkholderiales</taxon>
        <taxon>Burkholderiaceae</taxon>
        <taxon>Cupriavidus</taxon>
    </lineage>
</organism>
<keyword evidence="2" id="KW-0614">Plasmid</keyword>
<geneLocation type="plasmid" evidence="2">
    <name>unnamed2</name>
</geneLocation>
<dbReference type="InterPro" id="IPR027417">
    <property type="entry name" value="P-loop_NTPase"/>
</dbReference>
<dbReference type="AlphaFoldDB" id="A0A4P7LIL8"/>
<evidence type="ECO:0000259" key="1">
    <source>
        <dbReference type="Pfam" id="PF07693"/>
    </source>
</evidence>
<dbReference type="Proteomes" id="UP000295294">
    <property type="component" value="Plasmid unnamed2"/>
</dbReference>
<dbReference type="Pfam" id="PF07693">
    <property type="entry name" value="KAP_NTPase"/>
    <property type="match status" value="1"/>
</dbReference>
<evidence type="ECO:0000313" key="3">
    <source>
        <dbReference type="Proteomes" id="UP000295294"/>
    </source>
</evidence>
<dbReference type="InterPro" id="IPR011646">
    <property type="entry name" value="KAP_P-loop"/>
</dbReference>
<reference evidence="2 3" key="1">
    <citation type="submission" date="2019-03" db="EMBL/GenBank/DDBJ databases">
        <title>Efficiently degradation of phenoxyalkanoic acid herbicides by Cupriavidus oxalaticus strain X32.</title>
        <authorList>
            <person name="Sheng X."/>
        </authorList>
    </citation>
    <scope>NUCLEOTIDE SEQUENCE [LARGE SCALE GENOMIC DNA]</scope>
    <source>
        <strain evidence="2 3">X32</strain>
        <plasmid evidence="2 3">unnamed2</plasmid>
    </source>
</reference>
<dbReference type="OrthoDB" id="88903at2"/>
<gene>
    <name evidence="2" type="ORF">E0W60_33630</name>
</gene>
<dbReference type="SUPFAM" id="SSF52540">
    <property type="entry name" value="P-loop containing nucleoside triphosphate hydrolases"/>
    <property type="match status" value="1"/>
</dbReference>
<proteinExistence type="predicted"/>
<dbReference type="KEGG" id="cox:E0W60_33630"/>
<evidence type="ECO:0000313" key="2">
    <source>
        <dbReference type="EMBL" id="QBY56000.1"/>
    </source>
</evidence>
<accession>A0A4P7LIL8</accession>
<dbReference type="Gene3D" id="3.40.50.300">
    <property type="entry name" value="P-loop containing nucleotide triphosphate hydrolases"/>
    <property type="match status" value="1"/>
</dbReference>
<sequence length="461" mass="51260">MACRTRHNMDNTTTELVTRPLAVPPHSLDDISRPFAGDLLQRKALARRLTNYIDRLACGAVLAIDAPWGEGKSWFARHWCADLEKAGYRVGMIDAFQQDYVEDPFFLLVGEIREVCQEDKHLANRLADKAAAVAGAILPTGFKLVLNAGGKWLLGTTDVVDQVRDAADAAVEKSAEFVQEWAKQKLEAYAAEQETVRAFRAEVQKFAAAKDKPVVIFVDELDRCRPEFAVRLIERTKHFFDVPNLVFVLVMNRGQLENAICGVYGPKTDAAAYLGKFLNLSLSLPKSRNSDVGPEAMMTKYVKATLKRYGEDQSPGWFGATLPASAQLFDLSLRDIERACALRFLSDMECDGLLACLVSIRIKKPEVFNALKRGNNAGFKAFFDALEERRQMGLWGSDGPITRYLNALLALARLAAGMGGNSERESLMQERQLLFAEDFSSSDDPVLLLVRAVRSLDLEVE</sequence>
<feature type="domain" description="KAP NTPase" evidence="1">
    <location>
        <begin position="43"/>
        <end position="338"/>
    </location>
</feature>
<dbReference type="EMBL" id="CP038637">
    <property type="protein sequence ID" value="QBY56000.1"/>
    <property type="molecule type" value="Genomic_DNA"/>
</dbReference>
<name>A0A4P7LIL8_9BURK</name>
<protein>
    <recommendedName>
        <fullName evidence="1">KAP NTPase domain-containing protein</fullName>
    </recommendedName>
</protein>